<dbReference type="EMBL" id="QQXL01000001">
    <property type="protein sequence ID" value="RKW71334.1"/>
    <property type="molecule type" value="Genomic_DNA"/>
</dbReference>
<dbReference type="AlphaFoldDB" id="A0A496PLL5"/>
<feature type="domain" description="HTH arsR-type" evidence="2">
    <location>
        <begin position="39"/>
        <end position="145"/>
    </location>
</feature>
<evidence type="ECO:0000256" key="1">
    <source>
        <dbReference type="SAM" id="MobiDB-lite"/>
    </source>
</evidence>
<dbReference type="Proteomes" id="UP000273119">
    <property type="component" value="Unassembled WGS sequence"/>
</dbReference>
<evidence type="ECO:0000313" key="4">
    <source>
        <dbReference type="Proteomes" id="UP000273119"/>
    </source>
</evidence>
<proteinExistence type="predicted"/>
<dbReference type="CDD" id="cd00090">
    <property type="entry name" value="HTH_ARSR"/>
    <property type="match status" value="1"/>
</dbReference>
<keyword evidence="4" id="KW-1185">Reference proteome</keyword>
<protein>
    <submittedName>
        <fullName evidence="3">ArsR family transcriptional regulator</fullName>
    </submittedName>
</protein>
<feature type="region of interest" description="Disordered" evidence="1">
    <location>
        <begin position="1"/>
        <end position="25"/>
    </location>
</feature>
<feature type="compositionally biased region" description="Polar residues" evidence="1">
    <location>
        <begin position="1"/>
        <end position="10"/>
    </location>
</feature>
<dbReference type="RefSeq" id="WP_121483598.1">
    <property type="nucleotide sequence ID" value="NZ_QQXL01000001.1"/>
</dbReference>
<dbReference type="SMART" id="SM00418">
    <property type="entry name" value="HTH_ARSR"/>
    <property type="match status" value="1"/>
</dbReference>
<dbReference type="SUPFAM" id="SSF46785">
    <property type="entry name" value="Winged helix' DNA-binding domain"/>
    <property type="match status" value="1"/>
</dbReference>
<gene>
    <name evidence="3" type="ORF">DWQ67_00250</name>
</gene>
<evidence type="ECO:0000259" key="2">
    <source>
        <dbReference type="SMART" id="SM00418"/>
    </source>
</evidence>
<dbReference type="InterPro" id="IPR001845">
    <property type="entry name" value="HTH_ArsR_DNA-bd_dom"/>
</dbReference>
<dbReference type="InterPro" id="IPR011991">
    <property type="entry name" value="ArsR-like_HTH"/>
</dbReference>
<dbReference type="Gene3D" id="1.10.10.10">
    <property type="entry name" value="Winged helix-like DNA-binding domain superfamily/Winged helix DNA-binding domain"/>
    <property type="match status" value="1"/>
</dbReference>
<dbReference type="InterPro" id="IPR036388">
    <property type="entry name" value="WH-like_DNA-bd_sf"/>
</dbReference>
<comment type="caution">
    <text evidence="3">The sequence shown here is derived from an EMBL/GenBank/DDBJ whole genome shotgun (WGS) entry which is preliminary data.</text>
</comment>
<reference evidence="3 4" key="1">
    <citation type="submission" date="2018-07" db="EMBL/GenBank/DDBJ databases">
        <title>Arthrobacter sp. nov., isolated from raw cow's milk with high bacterial count.</title>
        <authorList>
            <person name="Hahne J."/>
            <person name="Isele D."/>
            <person name="Lipski A."/>
        </authorList>
    </citation>
    <scope>NUCLEOTIDE SEQUENCE [LARGE SCALE GENOMIC DNA]</scope>
    <source>
        <strain evidence="3 4">JZ R-183</strain>
    </source>
</reference>
<accession>A0A496PLL5</accession>
<organism evidence="3 4">
    <name type="scientific">Galactobacter caseinivorans</name>
    <dbReference type="NCBI Taxonomy" id="2676123"/>
    <lineage>
        <taxon>Bacteria</taxon>
        <taxon>Bacillati</taxon>
        <taxon>Actinomycetota</taxon>
        <taxon>Actinomycetes</taxon>
        <taxon>Micrococcales</taxon>
        <taxon>Micrococcaceae</taxon>
        <taxon>Galactobacter</taxon>
    </lineage>
</organism>
<sequence>MTSHPSSTSAAGLVEAADASTSATGRLAPERRVVISDPQAVRALAHRARVEALDELYATRGTRTATELAVRCDLTPSAMSYHLRALERFGLVERAESQGDARERRWRAAGDQLVVSPLGGSPTGTAAYVEMQIAQFRERVSQEIIFRAEHQSADGSRDQPYMNYGSLYLDAASEREFQQRVQDLADEFEARSDEVHRDSEDGRRAYYLLSVLPDRADRR</sequence>
<evidence type="ECO:0000313" key="3">
    <source>
        <dbReference type="EMBL" id="RKW71334.1"/>
    </source>
</evidence>
<dbReference type="Pfam" id="PF12840">
    <property type="entry name" value="HTH_20"/>
    <property type="match status" value="1"/>
</dbReference>
<dbReference type="GO" id="GO:0003700">
    <property type="term" value="F:DNA-binding transcription factor activity"/>
    <property type="evidence" value="ECO:0007669"/>
    <property type="project" value="InterPro"/>
</dbReference>
<name>A0A496PLL5_9MICC</name>
<dbReference type="InterPro" id="IPR036390">
    <property type="entry name" value="WH_DNA-bd_sf"/>
</dbReference>